<keyword evidence="11 16" id="KW-0472">Membrane</keyword>
<dbReference type="InterPro" id="IPR038408">
    <property type="entry name" value="GNK2_sf"/>
</dbReference>
<keyword evidence="6" id="KW-0677">Repeat</keyword>
<evidence type="ECO:0000256" key="14">
    <source>
        <dbReference type="PROSITE-ProRule" id="PRU10141"/>
    </source>
</evidence>
<evidence type="ECO:0000256" key="12">
    <source>
        <dbReference type="ARBA" id="ARBA00023170"/>
    </source>
</evidence>
<dbReference type="CDD" id="cd14066">
    <property type="entry name" value="STKc_IRAK"/>
    <property type="match status" value="1"/>
</dbReference>
<feature type="domain" description="Gnk2-homologous" evidence="19">
    <location>
        <begin position="19"/>
        <end position="121"/>
    </location>
</feature>
<keyword evidence="3" id="KW-0808">Transferase</keyword>
<evidence type="ECO:0000256" key="7">
    <source>
        <dbReference type="ARBA" id="ARBA00022741"/>
    </source>
</evidence>
<evidence type="ECO:0000256" key="10">
    <source>
        <dbReference type="ARBA" id="ARBA00022989"/>
    </source>
</evidence>
<dbReference type="PROSITE" id="PS00108">
    <property type="entry name" value="PROTEIN_KINASE_ST"/>
    <property type="match status" value="1"/>
</dbReference>
<dbReference type="PROSITE" id="PS50011">
    <property type="entry name" value="PROTEIN_KINASE_DOM"/>
    <property type="match status" value="1"/>
</dbReference>
<keyword evidence="13" id="KW-0325">Glycoprotein</keyword>
<dbReference type="AlphaFoldDB" id="A0A5P1E2C4"/>
<dbReference type="Gene3D" id="3.30.200.20">
    <property type="entry name" value="Phosphorylase Kinase, domain 1"/>
    <property type="match status" value="1"/>
</dbReference>
<evidence type="ECO:0000259" key="19">
    <source>
        <dbReference type="PROSITE" id="PS51473"/>
    </source>
</evidence>
<organism evidence="20 21">
    <name type="scientific">Asparagus officinalis</name>
    <name type="common">Garden asparagus</name>
    <dbReference type="NCBI Taxonomy" id="4686"/>
    <lineage>
        <taxon>Eukaryota</taxon>
        <taxon>Viridiplantae</taxon>
        <taxon>Streptophyta</taxon>
        <taxon>Embryophyta</taxon>
        <taxon>Tracheophyta</taxon>
        <taxon>Spermatophyta</taxon>
        <taxon>Magnoliopsida</taxon>
        <taxon>Liliopsida</taxon>
        <taxon>Asparagales</taxon>
        <taxon>Asparagaceae</taxon>
        <taxon>Asparagoideae</taxon>
        <taxon>Asparagus</taxon>
    </lineage>
</organism>
<keyword evidence="8" id="KW-0418">Kinase</keyword>
<dbReference type="PANTHER" id="PTHR27002">
    <property type="entry name" value="RECEPTOR-LIKE SERINE/THREONINE-PROTEIN KINASE SD1-8"/>
    <property type="match status" value="1"/>
</dbReference>
<evidence type="ECO:0000313" key="20">
    <source>
        <dbReference type="EMBL" id="ONK56599.1"/>
    </source>
</evidence>
<dbReference type="OrthoDB" id="4062651at2759"/>
<keyword evidence="21" id="KW-1185">Reference proteome</keyword>
<dbReference type="PANTHER" id="PTHR27002:SF1040">
    <property type="entry name" value="OS07G0538400 PROTEIN"/>
    <property type="match status" value="1"/>
</dbReference>
<dbReference type="GO" id="GO:0006950">
    <property type="term" value="P:response to stress"/>
    <property type="evidence" value="ECO:0007669"/>
    <property type="project" value="UniProtKB-ARBA"/>
</dbReference>
<dbReference type="PROSITE" id="PS51473">
    <property type="entry name" value="GNK2"/>
    <property type="match status" value="2"/>
</dbReference>
<keyword evidence="4 16" id="KW-0812">Transmembrane</keyword>
<evidence type="ECO:0000256" key="6">
    <source>
        <dbReference type="ARBA" id="ARBA00022737"/>
    </source>
</evidence>
<dbReference type="GO" id="GO:0005524">
    <property type="term" value="F:ATP binding"/>
    <property type="evidence" value="ECO:0007669"/>
    <property type="project" value="UniProtKB-UniRule"/>
</dbReference>
<keyword evidence="5 17" id="KW-0732">Signal</keyword>
<feature type="transmembrane region" description="Helical" evidence="16">
    <location>
        <begin position="275"/>
        <end position="298"/>
    </location>
</feature>
<dbReference type="Pfam" id="PF07714">
    <property type="entry name" value="PK_Tyr_Ser-Thr"/>
    <property type="match status" value="1"/>
</dbReference>
<keyword evidence="10 16" id="KW-1133">Transmembrane helix</keyword>
<feature type="chain" id="PRO_5024329017" evidence="17">
    <location>
        <begin position="19"/>
        <end position="706"/>
    </location>
</feature>
<feature type="compositionally biased region" description="Low complexity" evidence="15">
    <location>
        <begin position="653"/>
        <end position="664"/>
    </location>
</feature>
<evidence type="ECO:0000256" key="11">
    <source>
        <dbReference type="ARBA" id="ARBA00023136"/>
    </source>
</evidence>
<dbReference type="CDD" id="cd23509">
    <property type="entry name" value="Gnk2-like"/>
    <property type="match status" value="2"/>
</dbReference>
<protein>
    <submittedName>
        <fullName evidence="20">Uncharacterized protein</fullName>
    </submittedName>
</protein>
<dbReference type="GO" id="GO:0004674">
    <property type="term" value="F:protein serine/threonine kinase activity"/>
    <property type="evidence" value="ECO:0007669"/>
    <property type="project" value="UniProtKB-KW"/>
</dbReference>
<dbReference type="InterPro" id="IPR001245">
    <property type="entry name" value="Ser-Thr/Tyr_kinase_cat_dom"/>
</dbReference>
<evidence type="ECO:0000256" key="5">
    <source>
        <dbReference type="ARBA" id="ARBA00022729"/>
    </source>
</evidence>
<feature type="region of interest" description="Disordered" evidence="15">
    <location>
        <begin position="645"/>
        <end position="677"/>
    </location>
</feature>
<dbReference type="FunFam" id="1.10.510.10:FF:000129">
    <property type="entry name" value="cysteine-rich receptor-like protein kinase 10"/>
    <property type="match status" value="1"/>
</dbReference>
<dbReference type="Gramene" id="ONK56599">
    <property type="protein sequence ID" value="ONK56599"/>
    <property type="gene ID" value="A4U43_C10F10540"/>
</dbReference>
<dbReference type="SUPFAM" id="SSF56112">
    <property type="entry name" value="Protein kinase-like (PK-like)"/>
    <property type="match status" value="1"/>
</dbReference>
<feature type="binding site" evidence="14">
    <location>
        <position position="363"/>
    </location>
    <ligand>
        <name>ATP</name>
        <dbReference type="ChEBI" id="CHEBI:30616"/>
    </ligand>
</feature>
<sequence length="706" mass="78455">MGLLHLLLPLLLSPPSSAANLAYYFCENTNYTENSNFQTNLNQLLSHLYNTSIYFTFANLTEGFIPGRAYGLFLCRGDISPSDCANCIGASTDKVLQICPAANQATLWYDVCQLRYSDEPFFSSFDNNIATSYPEGPKENDTADVLRNDVRELMSSLFYQAANNSPILFATGEILYEGDGKKRMYGLVQCTRDLSRDMCSQCLQQILPRCCDSDIAGGILARSCSFRYGVDKFFGGTPNISITMPSPSPSLSFSPPVPPSSALNGKYHKRRKRNIIIISMVIFVVITFMLILAVSIFLKRRSAKNSSGMATVEEESRMESLYFDLSIIKIATANFSDINKLGQGGFGAVYKGMLPNGEDIAVKRLSTTSRQGIQELKNELLLVAKLQHRNLVRLRGICLEGGEKLVIYDYMPNGSLDKFLFDPSKCKELNWERRFKIIGGIARGLLYLHEESRLQVIHRDLKASNILLDTNMKPKISDFGLARLFGAAETHAVTKRVVGTFGYMAPEYARRGRFSTKMDVYSYGILVLEIVTGSRNIIFKHDSKHGQDLLSYAWKHWRKGKSLEIVDPSLGEDYSRNEVSRCIQIGLLCAQEAPADRPSMSSVFLMLNSSSMPLQDPLPPALLSTIESDLSMKLSSKQAYLSSTDESSANVDSVGSSQQSGPSVTLNPPEANQKGKERVQNHLIRNQALNNHRKQAQAFGLISHSA</sequence>
<keyword evidence="2" id="KW-0723">Serine/threonine-protein kinase</keyword>
<keyword evidence="7 14" id="KW-0547">Nucleotide-binding</keyword>
<comment type="subcellular location">
    <subcellularLocation>
        <location evidence="1">Membrane</location>
        <topology evidence="1">Single-pass membrane protein</topology>
    </subcellularLocation>
</comment>
<dbReference type="PROSITE" id="PS00107">
    <property type="entry name" value="PROTEIN_KINASE_ATP"/>
    <property type="match status" value="1"/>
</dbReference>
<dbReference type="Pfam" id="PF01657">
    <property type="entry name" value="Stress-antifung"/>
    <property type="match status" value="2"/>
</dbReference>
<feature type="domain" description="Gnk2-homologous" evidence="19">
    <location>
        <begin position="127"/>
        <end position="233"/>
    </location>
</feature>
<evidence type="ECO:0000256" key="2">
    <source>
        <dbReference type="ARBA" id="ARBA00022527"/>
    </source>
</evidence>
<dbReference type="Gene3D" id="1.10.510.10">
    <property type="entry name" value="Transferase(Phosphotransferase) domain 1"/>
    <property type="match status" value="1"/>
</dbReference>
<evidence type="ECO:0000256" key="3">
    <source>
        <dbReference type="ARBA" id="ARBA00022679"/>
    </source>
</evidence>
<dbReference type="InterPro" id="IPR011009">
    <property type="entry name" value="Kinase-like_dom_sf"/>
</dbReference>
<evidence type="ECO:0000256" key="15">
    <source>
        <dbReference type="SAM" id="MobiDB-lite"/>
    </source>
</evidence>
<dbReference type="InterPro" id="IPR000719">
    <property type="entry name" value="Prot_kinase_dom"/>
</dbReference>
<evidence type="ECO:0000256" key="17">
    <source>
        <dbReference type="SAM" id="SignalP"/>
    </source>
</evidence>
<dbReference type="EMBL" id="CM007390">
    <property type="protein sequence ID" value="ONK56599.1"/>
    <property type="molecule type" value="Genomic_DNA"/>
</dbReference>
<feature type="signal peptide" evidence="17">
    <location>
        <begin position="1"/>
        <end position="18"/>
    </location>
</feature>
<keyword evidence="9 14" id="KW-0067">ATP-binding</keyword>
<dbReference type="InterPro" id="IPR008271">
    <property type="entry name" value="Ser/Thr_kinase_AS"/>
</dbReference>
<evidence type="ECO:0000256" key="13">
    <source>
        <dbReference type="ARBA" id="ARBA00023180"/>
    </source>
</evidence>
<dbReference type="SMART" id="SM00220">
    <property type="entry name" value="S_TKc"/>
    <property type="match status" value="1"/>
</dbReference>
<evidence type="ECO:0000256" key="4">
    <source>
        <dbReference type="ARBA" id="ARBA00022692"/>
    </source>
</evidence>
<proteinExistence type="predicted"/>
<accession>A0A5P1E2C4</accession>
<dbReference type="Proteomes" id="UP000243459">
    <property type="component" value="Chromosome 10"/>
</dbReference>
<evidence type="ECO:0000256" key="9">
    <source>
        <dbReference type="ARBA" id="ARBA00022840"/>
    </source>
</evidence>
<dbReference type="Gene3D" id="3.30.430.20">
    <property type="entry name" value="Gnk2 domain, C-X8-C-X2-C motif"/>
    <property type="match status" value="2"/>
</dbReference>
<feature type="domain" description="Protein kinase" evidence="18">
    <location>
        <begin position="335"/>
        <end position="615"/>
    </location>
</feature>
<dbReference type="FunFam" id="3.30.200.20:FF:000727">
    <property type="entry name" value="Cysteine-rich RLK (RECEPTOR-like protein kinase) 23"/>
    <property type="match status" value="1"/>
</dbReference>
<evidence type="ECO:0000256" key="8">
    <source>
        <dbReference type="ARBA" id="ARBA00022777"/>
    </source>
</evidence>
<evidence type="ECO:0000256" key="1">
    <source>
        <dbReference type="ARBA" id="ARBA00004167"/>
    </source>
</evidence>
<name>A0A5P1E2C4_ASPOF</name>
<dbReference type="InterPro" id="IPR002902">
    <property type="entry name" value="GNK2"/>
</dbReference>
<evidence type="ECO:0000313" key="21">
    <source>
        <dbReference type="Proteomes" id="UP000243459"/>
    </source>
</evidence>
<gene>
    <name evidence="20" type="ORF">A4U43_C10F10540</name>
</gene>
<reference evidence="21" key="1">
    <citation type="journal article" date="2017" name="Nat. Commun.">
        <title>The asparagus genome sheds light on the origin and evolution of a young Y chromosome.</title>
        <authorList>
            <person name="Harkess A."/>
            <person name="Zhou J."/>
            <person name="Xu C."/>
            <person name="Bowers J.E."/>
            <person name="Van der Hulst R."/>
            <person name="Ayyampalayam S."/>
            <person name="Mercati F."/>
            <person name="Riccardi P."/>
            <person name="McKain M.R."/>
            <person name="Kakrana A."/>
            <person name="Tang H."/>
            <person name="Ray J."/>
            <person name="Groenendijk J."/>
            <person name="Arikit S."/>
            <person name="Mathioni S.M."/>
            <person name="Nakano M."/>
            <person name="Shan H."/>
            <person name="Telgmann-Rauber A."/>
            <person name="Kanno A."/>
            <person name="Yue Z."/>
            <person name="Chen H."/>
            <person name="Li W."/>
            <person name="Chen Y."/>
            <person name="Xu X."/>
            <person name="Zhang Y."/>
            <person name="Luo S."/>
            <person name="Chen H."/>
            <person name="Gao J."/>
            <person name="Mao Z."/>
            <person name="Pires J.C."/>
            <person name="Luo M."/>
            <person name="Kudrna D."/>
            <person name="Wing R.A."/>
            <person name="Meyers B.C."/>
            <person name="Yi K."/>
            <person name="Kong H."/>
            <person name="Lavrijsen P."/>
            <person name="Sunseri F."/>
            <person name="Falavigna A."/>
            <person name="Ye Y."/>
            <person name="Leebens-Mack J.H."/>
            <person name="Chen G."/>
        </authorList>
    </citation>
    <scope>NUCLEOTIDE SEQUENCE [LARGE SCALE GENOMIC DNA]</scope>
    <source>
        <strain evidence="21">cv. DH0086</strain>
    </source>
</reference>
<evidence type="ECO:0000259" key="18">
    <source>
        <dbReference type="PROSITE" id="PS50011"/>
    </source>
</evidence>
<keyword evidence="12" id="KW-0675">Receptor</keyword>
<evidence type="ECO:0000256" key="16">
    <source>
        <dbReference type="SAM" id="Phobius"/>
    </source>
</evidence>
<dbReference type="GO" id="GO:0005886">
    <property type="term" value="C:plasma membrane"/>
    <property type="evidence" value="ECO:0007669"/>
    <property type="project" value="TreeGrafter"/>
</dbReference>
<dbReference type="InterPro" id="IPR017441">
    <property type="entry name" value="Protein_kinase_ATP_BS"/>
</dbReference>